<feature type="region of interest" description="Disordered" evidence="8">
    <location>
        <begin position="278"/>
        <end position="303"/>
    </location>
</feature>
<dbReference type="InterPro" id="IPR036875">
    <property type="entry name" value="Znf_CCHC_sf"/>
</dbReference>
<accession>A0A7J0H6B7</accession>
<dbReference type="InterPro" id="IPR001584">
    <property type="entry name" value="Integrase_cat-core"/>
</dbReference>
<protein>
    <recommendedName>
        <fullName evidence="13">DNA/RNA polymerases superfamily protein</fullName>
    </recommendedName>
</protein>
<dbReference type="EMBL" id="BJWL01000027">
    <property type="protein sequence ID" value="GFZ18571.1"/>
    <property type="molecule type" value="Genomic_DNA"/>
</dbReference>
<keyword evidence="7" id="KW-0863">Zinc-finger</keyword>
<keyword evidence="4" id="KW-0255">Endonuclease</keyword>
<sequence>MLPRRGRGRRGAAEPEDLVDRIERILEGLVQVVHDVHNNNNHDEAPQQPAMPMPGAGAMPRTTIKQFQQLRPPTFYGTPDPMAAESWLLGIERVFEVLPCTDEQKVVFATFMFEGAALIWWQLKKPLEPLWLWPRFLKVFNEEYFSEMVRDQKIQEFLNLKQGNMIVVVYNAKFMELSRYALHIVSTESRKARSFEAGLRWNIKNKVEILRLPTHQEVLHVALIAEESLNEMSQFCENRKKQIEGNKHWGGCRMGSRACYGCGQEGHQIRDCPMKSKIQGAGTSASASIRQPPAERRNNQPRQGRAFALVPGNTPATTSVVLGILPICGQPARILMDSGSTHSFVSNSFEYYLTTSPVPLKYELSVSLPSGDTMLCDRVYSSCEIRVNDVPMYVDLIPLEMHGFDVILGMDWLSSYRALIDCELKRVVFHSFAHSGLIFEGVGVVPPPYLISSMKARRLIQKGSQVFLCSIVDTHVSPPTLEDIHVVREFSDVFPNELPALPSGADGFTIYSDASHRGLGCVLMQHGKVIAYASRQLRSHEKNYPTHDLELATVLEVLVYPERTKHEAEKMAGIDKRLRYSYSVSPRKSQVVTDALSRKSKVNLAYLVTSQVPLLDELERAEIEVVAPDTNTMLTTMIAQPTLMEIVKRRQPEDPYLWKVYEEMLVNPKPDFTLQDRALKFQDRLTKSAHFLPMKTTYFLSKYANLYIAEIIRLHGTPVSIVSDQDSRFTSKFWKGLQRALGTELSFSTAFHPQTDGQSERTIQTLEDMLWLCVLDFQGNWKMHLPLVEFAYNNSFHSSIGMAPYKALYGRKCRSPICWTEVGERHMLGPEIVQLTTDKIKEDLSYVEKPIEIIDRRDQVLRNKSYSVSASCMAKSLI</sequence>
<dbReference type="SUPFAM" id="SSF53098">
    <property type="entry name" value="Ribonuclease H-like"/>
    <property type="match status" value="1"/>
</dbReference>
<keyword evidence="12" id="KW-1185">Reference proteome</keyword>
<evidence type="ECO:0000256" key="4">
    <source>
        <dbReference type="ARBA" id="ARBA00022759"/>
    </source>
</evidence>
<evidence type="ECO:0000313" key="11">
    <source>
        <dbReference type="EMBL" id="GFZ18571.1"/>
    </source>
</evidence>
<dbReference type="PANTHER" id="PTHR34072:SF52">
    <property type="entry name" value="RIBONUCLEASE H"/>
    <property type="match status" value="1"/>
</dbReference>
<dbReference type="SMART" id="SM00343">
    <property type="entry name" value="ZnF_C2HC"/>
    <property type="match status" value="1"/>
</dbReference>
<keyword evidence="2" id="KW-0548">Nucleotidyltransferase</keyword>
<keyword evidence="1" id="KW-0808">Transferase</keyword>
<dbReference type="GO" id="GO:0008270">
    <property type="term" value="F:zinc ion binding"/>
    <property type="evidence" value="ECO:0007669"/>
    <property type="project" value="UniProtKB-KW"/>
</dbReference>
<keyword evidence="7" id="KW-0479">Metal-binding</keyword>
<dbReference type="InterPro" id="IPR001878">
    <property type="entry name" value="Znf_CCHC"/>
</dbReference>
<dbReference type="GO" id="GO:0003964">
    <property type="term" value="F:RNA-directed DNA polymerase activity"/>
    <property type="evidence" value="ECO:0007669"/>
    <property type="project" value="UniProtKB-KW"/>
</dbReference>
<evidence type="ECO:0000256" key="1">
    <source>
        <dbReference type="ARBA" id="ARBA00022679"/>
    </source>
</evidence>
<proteinExistence type="predicted"/>
<dbReference type="SUPFAM" id="SSF56672">
    <property type="entry name" value="DNA/RNA polymerases"/>
    <property type="match status" value="1"/>
</dbReference>
<dbReference type="Pfam" id="PF17917">
    <property type="entry name" value="RT_RNaseH"/>
    <property type="match status" value="1"/>
</dbReference>
<dbReference type="PROSITE" id="PS50994">
    <property type="entry name" value="INTEGRASE"/>
    <property type="match status" value="1"/>
</dbReference>
<gene>
    <name evidence="11" type="ORF">Acr_27g0003100</name>
</gene>
<keyword evidence="5" id="KW-0378">Hydrolase</keyword>
<dbReference type="PROSITE" id="PS50158">
    <property type="entry name" value="ZF_CCHC"/>
    <property type="match status" value="1"/>
</dbReference>
<keyword evidence="3" id="KW-0540">Nuclease</keyword>
<evidence type="ECO:0000256" key="6">
    <source>
        <dbReference type="ARBA" id="ARBA00022918"/>
    </source>
</evidence>
<dbReference type="Gene3D" id="4.10.60.10">
    <property type="entry name" value="Zinc finger, CCHC-type"/>
    <property type="match status" value="1"/>
</dbReference>
<dbReference type="InterPro" id="IPR005162">
    <property type="entry name" value="Retrotrans_gag_dom"/>
</dbReference>
<keyword evidence="6" id="KW-0695">RNA-directed DNA polymerase</keyword>
<evidence type="ECO:0000259" key="10">
    <source>
        <dbReference type="PROSITE" id="PS50994"/>
    </source>
</evidence>
<dbReference type="SUPFAM" id="SSF57756">
    <property type="entry name" value="Retrovirus zinc finger-like domains"/>
    <property type="match status" value="1"/>
</dbReference>
<dbReference type="InterPro" id="IPR036397">
    <property type="entry name" value="RNaseH_sf"/>
</dbReference>
<evidence type="ECO:0000256" key="2">
    <source>
        <dbReference type="ARBA" id="ARBA00022695"/>
    </source>
</evidence>
<dbReference type="GO" id="GO:0015074">
    <property type="term" value="P:DNA integration"/>
    <property type="evidence" value="ECO:0007669"/>
    <property type="project" value="InterPro"/>
</dbReference>
<organism evidence="11 12">
    <name type="scientific">Actinidia rufa</name>
    <dbReference type="NCBI Taxonomy" id="165716"/>
    <lineage>
        <taxon>Eukaryota</taxon>
        <taxon>Viridiplantae</taxon>
        <taxon>Streptophyta</taxon>
        <taxon>Embryophyta</taxon>
        <taxon>Tracheophyta</taxon>
        <taxon>Spermatophyta</taxon>
        <taxon>Magnoliopsida</taxon>
        <taxon>eudicotyledons</taxon>
        <taxon>Gunneridae</taxon>
        <taxon>Pentapetalae</taxon>
        <taxon>asterids</taxon>
        <taxon>Ericales</taxon>
        <taxon>Actinidiaceae</taxon>
        <taxon>Actinidia</taxon>
    </lineage>
</organism>
<dbReference type="InterPro" id="IPR041373">
    <property type="entry name" value="RT_RNaseH"/>
</dbReference>
<dbReference type="GO" id="GO:0003676">
    <property type="term" value="F:nucleic acid binding"/>
    <property type="evidence" value="ECO:0007669"/>
    <property type="project" value="InterPro"/>
</dbReference>
<dbReference type="InterPro" id="IPR012337">
    <property type="entry name" value="RNaseH-like_sf"/>
</dbReference>
<dbReference type="Pfam" id="PF03732">
    <property type="entry name" value="Retrotrans_gag"/>
    <property type="match status" value="1"/>
</dbReference>
<dbReference type="Gene3D" id="2.40.70.10">
    <property type="entry name" value="Acid Proteases"/>
    <property type="match status" value="1"/>
</dbReference>
<dbReference type="OrthoDB" id="111931at2759"/>
<dbReference type="AlphaFoldDB" id="A0A7J0H6B7"/>
<evidence type="ECO:0000313" key="12">
    <source>
        <dbReference type="Proteomes" id="UP000585474"/>
    </source>
</evidence>
<keyword evidence="7" id="KW-0862">Zinc</keyword>
<evidence type="ECO:0000256" key="3">
    <source>
        <dbReference type="ARBA" id="ARBA00022722"/>
    </source>
</evidence>
<evidence type="ECO:0000259" key="9">
    <source>
        <dbReference type="PROSITE" id="PS50158"/>
    </source>
</evidence>
<dbReference type="InterPro" id="IPR021109">
    <property type="entry name" value="Peptidase_aspartic_dom_sf"/>
</dbReference>
<dbReference type="CDD" id="cd00303">
    <property type="entry name" value="retropepsin_like"/>
    <property type="match status" value="1"/>
</dbReference>
<evidence type="ECO:0000256" key="8">
    <source>
        <dbReference type="SAM" id="MobiDB-lite"/>
    </source>
</evidence>
<dbReference type="PANTHER" id="PTHR34072">
    <property type="entry name" value="ENZYMATIC POLYPROTEIN-RELATED"/>
    <property type="match status" value="1"/>
</dbReference>
<evidence type="ECO:0008006" key="13">
    <source>
        <dbReference type="Google" id="ProtNLM"/>
    </source>
</evidence>
<dbReference type="Pfam" id="PF08284">
    <property type="entry name" value="RVP_2"/>
    <property type="match status" value="1"/>
</dbReference>
<comment type="caution">
    <text evidence="11">The sequence shown here is derived from an EMBL/GenBank/DDBJ whole genome shotgun (WGS) entry which is preliminary data.</text>
</comment>
<dbReference type="Gene3D" id="3.30.420.10">
    <property type="entry name" value="Ribonuclease H-like superfamily/Ribonuclease H"/>
    <property type="match status" value="1"/>
</dbReference>
<reference evidence="11 12" key="1">
    <citation type="submission" date="2019-07" db="EMBL/GenBank/DDBJ databases">
        <title>De Novo Assembly of kiwifruit Actinidia rufa.</title>
        <authorList>
            <person name="Sugita-Konishi S."/>
            <person name="Sato K."/>
            <person name="Mori E."/>
            <person name="Abe Y."/>
            <person name="Kisaki G."/>
            <person name="Hamano K."/>
            <person name="Suezawa K."/>
            <person name="Otani M."/>
            <person name="Fukuda T."/>
            <person name="Manabe T."/>
            <person name="Gomi K."/>
            <person name="Tabuchi M."/>
            <person name="Akimitsu K."/>
            <person name="Kataoka I."/>
        </authorList>
    </citation>
    <scope>NUCLEOTIDE SEQUENCE [LARGE SCALE GENOMIC DNA]</scope>
    <source>
        <strain evidence="12">cv. Fuchu</strain>
    </source>
</reference>
<name>A0A7J0H6B7_9ERIC</name>
<evidence type="ECO:0000256" key="7">
    <source>
        <dbReference type="PROSITE-ProRule" id="PRU00047"/>
    </source>
</evidence>
<dbReference type="Proteomes" id="UP000585474">
    <property type="component" value="Unassembled WGS sequence"/>
</dbReference>
<dbReference type="GO" id="GO:0004519">
    <property type="term" value="F:endonuclease activity"/>
    <property type="evidence" value="ECO:0007669"/>
    <property type="project" value="UniProtKB-KW"/>
</dbReference>
<dbReference type="InterPro" id="IPR043502">
    <property type="entry name" value="DNA/RNA_pol_sf"/>
</dbReference>
<dbReference type="GO" id="GO:0016787">
    <property type="term" value="F:hydrolase activity"/>
    <property type="evidence" value="ECO:0007669"/>
    <property type="project" value="UniProtKB-KW"/>
</dbReference>
<dbReference type="SUPFAM" id="SSF50630">
    <property type="entry name" value="Acid proteases"/>
    <property type="match status" value="1"/>
</dbReference>
<dbReference type="Pfam" id="PF00098">
    <property type="entry name" value="zf-CCHC"/>
    <property type="match status" value="1"/>
</dbReference>
<feature type="domain" description="CCHC-type" evidence="9">
    <location>
        <begin position="259"/>
        <end position="273"/>
    </location>
</feature>
<feature type="domain" description="Integrase catalytic" evidence="10">
    <location>
        <begin position="651"/>
        <end position="812"/>
    </location>
</feature>
<evidence type="ECO:0000256" key="5">
    <source>
        <dbReference type="ARBA" id="ARBA00022801"/>
    </source>
</evidence>